<gene>
    <name evidence="9" type="ORF">SAMN04490355_101367</name>
</gene>
<dbReference type="RefSeq" id="WP_090935515.1">
    <property type="nucleotide sequence ID" value="NZ_FOTS01000013.1"/>
</dbReference>
<dbReference type="InterPro" id="IPR025657">
    <property type="entry name" value="RadC_JAB"/>
</dbReference>
<dbReference type="PANTHER" id="PTHR30471:SF3">
    <property type="entry name" value="UPF0758 PROTEIN YEES-RELATED"/>
    <property type="match status" value="1"/>
</dbReference>
<dbReference type="STRING" id="1123291.SAMN04490355_101367"/>
<evidence type="ECO:0000313" key="10">
    <source>
        <dbReference type="Proteomes" id="UP000199520"/>
    </source>
</evidence>
<dbReference type="Gene3D" id="3.40.140.10">
    <property type="entry name" value="Cytidine Deaminase, domain 2"/>
    <property type="match status" value="1"/>
</dbReference>
<reference evidence="10" key="1">
    <citation type="submission" date="2016-10" db="EMBL/GenBank/DDBJ databases">
        <authorList>
            <person name="Varghese N."/>
            <person name="Submissions S."/>
        </authorList>
    </citation>
    <scope>NUCLEOTIDE SEQUENCE [LARGE SCALE GENOMIC DNA]</scope>
    <source>
        <strain evidence="10">DSM 13327</strain>
    </source>
</reference>
<dbReference type="InterPro" id="IPR046778">
    <property type="entry name" value="UPF0758_N"/>
</dbReference>
<dbReference type="GO" id="GO:0046872">
    <property type="term" value="F:metal ion binding"/>
    <property type="evidence" value="ECO:0007669"/>
    <property type="project" value="UniProtKB-KW"/>
</dbReference>
<dbReference type="AlphaFoldDB" id="A0A1I4JQI6"/>
<evidence type="ECO:0000256" key="6">
    <source>
        <dbReference type="ARBA" id="ARBA00023049"/>
    </source>
</evidence>
<dbReference type="GO" id="GO:0006508">
    <property type="term" value="P:proteolysis"/>
    <property type="evidence" value="ECO:0007669"/>
    <property type="project" value="UniProtKB-KW"/>
</dbReference>
<dbReference type="PROSITE" id="PS01302">
    <property type="entry name" value="UPF0758"/>
    <property type="match status" value="1"/>
</dbReference>
<feature type="domain" description="MPN" evidence="8">
    <location>
        <begin position="110"/>
        <end position="232"/>
    </location>
</feature>
<dbReference type="NCBIfam" id="NF000642">
    <property type="entry name" value="PRK00024.1"/>
    <property type="match status" value="1"/>
</dbReference>
<keyword evidence="10" id="KW-1185">Reference proteome</keyword>
<accession>A0A1I4JQI6</accession>
<dbReference type="InterPro" id="IPR037518">
    <property type="entry name" value="MPN"/>
</dbReference>
<keyword evidence="5" id="KW-0862">Zinc</keyword>
<protein>
    <submittedName>
        <fullName evidence="9">DNA repair protein RadC</fullName>
    </submittedName>
</protein>
<dbReference type="OrthoDB" id="9804482at2"/>
<evidence type="ECO:0000256" key="2">
    <source>
        <dbReference type="ARBA" id="ARBA00022670"/>
    </source>
</evidence>
<sequence>MSDNKPLMIKELPQEERPREKMLKKGVQALSNADLLAILLRTGTKNDSVLRVAERLLKKYEEMGITALSGLGPQEISKIKGIGPVKAVTLVAAIELGKRLNGAVAEQRAIIRSPQDAVDLLMARLRYEAREHFIVLLLSTKNHVIATPTISIGSLNASIVHPRELFREVINHSAASVILAHNHPSGDPTPSSEDIILTRKLVDAGKLLEIPVLDHIIIGDNKYVSLKEKGIIK</sequence>
<dbReference type="PROSITE" id="PS50249">
    <property type="entry name" value="MPN"/>
    <property type="match status" value="1"/>
</dbReference>
<dbReference type="InterPro" id="IPR001405">
    <property type="entry name" value="UPF0758"/>
</dbReference>
<dbReference type="NCBIfam" id="TIGR00608">
    <property type="entry name" value="radc"/>
    <property type="match status" value="1"/>
</dbReference>
<name>A0A1I4JQI6_9FIRM</name>
<evidence type="ECO:0000256" key="5">
    <source>
        <dbReference type="ARBA" id="ARBA00022833"/>
    </source>
</evidence>
<dbReference type="GO" id="GO:0008237">
    <property type="term" value="F:metallopeptidase activity"/>
    <property type="evidence" value="ECO:0007669"/>
    <property type="project" value="UniProtKB-KW"/>
</dbReference>
<organism evidence="9 10">
    <name type="scientific">Pelosinus propionicus DSM 13327</name>
    <dbReference type="NCBI Taxonomy" id="1123291"/>
    <lineage>
        <taxon>Bacteria</taxon>
        <taxon>Bacillati</taxon>
        <taxon>Bacillota</taxon>
        <taxon>Negativicutes</taxon>
        <taxon>Selenomonadales</taxon>
        <taxon>Sporomusaceae</taxon>
        <taxon>Pelosinus</taxon>
    </lineage>
</organism>
<evidence type="ECO:0000256" key="4">
    <source>
        <dbReference type="ARBA" id="ARBA00022801"/>
    </source>
</evidence>
<evidence type="ECO:0000259" key="8">
    <source>
        <dbReference type="PROSITE" id="PS50249"/>
    </source>
</evidence>
<dbReference type="PANTHER" id="PTHR30471">
    <property type="entry name" value="DNA REPAIR PROTEIN RADC"/>
    <property type="match status" value="1"/>
</dbReference>
<evidence type="ECO:0000313" key="9">
    <source>
        <dbReference type="EMBL" id="SFL68376.1"/>
    </source>
</evidence>
<dbReference type="Proteomes" id="UP000199520">
    <property type="component" value="Unassembled WGS sequence"/>
</dbReference>
<proteinExistence type="inferred from homology"/>
<evidence type="ECO:0000256" key="7">
    <source>
        <dbReference type="RuleBase" id="RU003797"/>
    </source>
</evidence>
<dbReference type="Pfam" id="PF04002">
    <property type="entry name" value="RadC"/>
    <property type="match status" value="1"/>
</dbReference>
<keyword evidence="3" id="KW-0479">Metal-binding</keyword>
<evidence type="ECO:0000256" key="1">
    <source>
        <dbReference type="ARBA" id="ARBA00010243"/>
    </source>
</evidence>
<keyword evidence="6" id="KW-0482">Metalloprotease</keyword>
<comment type="similarity">
    <text evidence="1 7">Belongs to the UPF0758 family.</text>
</comment>
<evidence type="ECO:0000256" key="3">
    <source>
        <dbReference type="ARBA" id="ARBA00022723"/>
    </source>
</evidence>
<keyword evidence="4" id="KW-0378">Hydrolase</keyword>
<dbReference type="InterPro" id="IPR020891">
    <property type="entry name" value="UPF0758_CS"/>
</dbReference>
<dbReference type="CDD" id="cd08071">
    <property type="entry name" value="MPN_DUF2466"/>
    <property type="match status" value="1"/>
</dbReference>
<dbReference type="SUPFAM" id="SSF102712">
    <property type="entry name" value="JAB1/MPN domain"/>
    <property type="match status" value="1"/>
</dbReference>
<keyword evidence="2" id="KW-0645">Protease</keyword>
<dbReference type="EMBL" id="FOTS01000013">
    <property type="protein sequence ID" value="SFL68376.1"/>
    <property type="molecule type" value="Genomic_DNA"/>
</dbReference>
<dbReference type="Pfam" id="PF20582">
    <property type="entry name" value="UPF0758_N"/>
    <property type="match status" value="1"/>
</dbReference>